<dbReference type="CDD" id="cd20303">
    <property type="entry name" value="cupin_ChrR_1"/>
    <property type="match status" value="2"/>
</dbReference>
<comment type="caution">
    <text evidence="2">The sequence shown here is derived from an EMBL/GenBank/DDBJ whole genome shotgun (WGS) entry which is preliminary data.</text>
</comment>
<dbReference type="InterPro" id="IPR025979">
    <property type="entry name" value="ChrR-like_cupin_dom"/>
</dbReference>
<sequence>MTNANATAAPLRGDMSRREVVDTRDLAWTEAPGGQVWRKRLHRVGPAEAGEVTSLVRYVPGASFHSHPHPDGEEIFVIEGHFCDQQAVSGPGTFLLHPEGFEHAPWSEDGCLLLVKLRQYSGEGRTYVTRDTEAMGWADSDTPGVMVKPLYADARFPDETRLERWAAGTELPARVFPDGAELFVLEGGFGDEQGKYGLHTWLRLPPGSSHRPVSPQGCLVYIKTGGVAQLQHDPGR</sequence>
<dbReference type="Gene3D" id="2.60.120.10">
    <property type="entry name" value="Jelly Rolls"/>
    <property type="match status" value="1"/>
</dbReference>
<dbReference type="EMBL" id="JAVRHY010000015">
    <property type="protein sequence ID" value="MDT0619513.1"/>
    <property type="molecule type" value="Genomic_DNA"/>
</dbReference>
<protein>
    <submittedName>
        <fullName evidence="2">Cupin domain-containing protein</fullName>
    </submittedName>
</protein>
<keyword evidence="3" id="KW-1185">Reference proteome</keyword>
<gene>
    <name evidence="2" type="ORF">RM531_13625</name>
</gene>
<evidence type="ECO:0000313" key="3">
    <source>
        <dbReference type="Proteomes" id="UP001259982"/>
    </source>
</evidence>
<name>A0ABU3BDP5_9GAMM</name>
<accession>A0ABU3BDP5</accession>
<evidence type="ECO:0000313" key="2">
    <source>
        <dbReference type="EMBL" id="MDT0619513.1"/>
    </source>
</evidence>
<dbReference type="Pfam" id="PF12973">
    <property type="entry name" value="Cupin_7"/>
    <property type="match status" value="2"/>
</dbReference>
<dbReference type="Proteomes" id="UP001259982">
    <property type="component" value="Unassembled WGS sequence"/>
</dbReference>
<evidence type="ECO:0000259" key="1">
    <source>
        <dbReference type="Pfam" id="PF12973"/>
    </source>
</evidence>
<feature type="domain" description="ChrR-like cupin" evidence="1">
    <location>
        <begin position="17"/>
        <end position="120"/>
    </location>
</feature>
<dbReference type="InterPro" id="IPR014710">
    <property type="entry name" value="RmlC-like_jellyroll"/>
</dbReference>
<organism evidence="2 3">
    <name type="scientific">Spectribacter acetivorans</name>
    <dbReference type="NCBI Taxonomy" id="3075603"/>
    <lineage>
        <taxon>Bacteria</taxon>
        <taxon>Pseudomonadati</taxon>
        <taxon>Pseudomonadota</taxon>
        <taxon>Gammaproteobacteria</taxon>
        <taxon>Salinisphaerales</taxon>
        <taxon>Salinisphaeraceae</taxon>
        <taxon>Spectribacter</taxon>
    </lineage>
</organism>
<feature type="domain" description="ChrR-like cupin" evidence="1">
    <location>
        <begin position="129"/>
        <end position="227"/>
    </location>
</feature>
<reference evidence="2 3" key="1">
    <citation type="submission" date="2023-09" db="EMBL/GenBank/DDBJ databases">
        <authorList>
            <person name="Rey-Velasco X."/>
        </authorList>
    </citation>
    <scope>NUCLEOTIDE SEQUENCE [LARGE SCALE GENOMIC DNA]</scope>
    <source>
        <strain evidence="2 3">P385</strain>
    </source>
</reference>
<dbReference type="InterPro" id="IPR011051">
    <property type="entry name" value="RmlC_Cupin_sf"/>
</dbReference>
<dbReference type="SUPFAM" id="SSF51182">
    <property type="entry name" value="RmlC-like cupins"/>
    <property type="match status" value="2"/>
</dbReference>
<proteinExistence type="predicted"/>
<dbReference type="RefSeq" id="WP_311659992.1">
    <property type="nucleotide sequence ID" value="NZ_JAVRHY010000015.1"/>
</dbReference>